<evidence type="ECO:0000256" key="5">
    <source>
        <dbReference type="SAM" id="Phobius"/>
    </source>
</evidence>
<dbReference type="PANTHER" id="PTHR13800">
    <property type="entry name" value="TRANSIENT RECEPTOR POTENTIAL CATION CHANNEL, SUBFAMILY M, MEMBER 6"/>
    <property type="match status" value="1"/>
</dbReference>
<evidence type="ECO:0000256" key="2">
    <source>
        <dbReference type="ARBA" id="ARBA00022692"/>
    </source>
</evidence>
<dbReference type="GO" id="GO:0005886">
    <property type="term" value="C:plasma membrane"/>
    <property type="evidence" value="ECO:0007669"/>
    <property type="project" value="TreeGrafter"/>
</dbReference>
<dbReference type="InterPro" id="IPR050927">
    <property type="entry name" value="TRPM"/>
</dbReference>
<reference evidence="7 8" key="1">
    <citation type="journal article" date="2016" name="PLoS ONE">
        <title>A First Insight into the Genome of the Filter-Feeder Mussel Mytilus galloprovincialis.</title>
        <authorList>
            <person name="Murgarella M."/>
            <person name="Puiu D."/>
            <person name="Novoa B."/>
            <person name="Figueras A."/>
            <person name="Posada D."/>
            <person name="Canchaya C."/>
        </authorList>
    </citation>
    <scope>NUCLEOTIDE SEQUENCE [LARGE SCALE GENOMIC DNA]</scope>
    <source>
        <tissue evidence="7">Muscle</tissue>
    </source>
</reference>
<keyword evidence="8" id="KW-1185">Reference proteome</keyword>
<protein>
    <recommendedName>
        <fullName evidence="6">Ion transport domain-containing protein</fullName>
    </recommendedName>
</protein>
<dbReference type="AlphaFoldDB" id="A0A3L5TQA9"/>
<dbReference type="EMBL" id="KV592505">
    <property type="protein sequence ID" value="OPL21344.1"/>
    <property type="molecule type" value="Genomic_DNA"/>
</dbReference>
<accession>A0A3L5TQA9</accession>
<keyword evidence="4 5" id="KW-0472">Membrane</keyword>
<dbReference type="Pfam" id="PF00520">
    <property type="entry name" value="Ion_trans"/>
    <property type="match status" value="1"/>
</dbReference>
<sequence>MLLFDYGDDGITNSDCFIIALIASFAVDEIKQVTVAILRGKIKRYTTDMWNVSDWLFIMGYATGMILRAGEGIGFQTASKCLLVVAFMLLCIRILNLCCMTEFLGPKLVIIKKMIKDTIAFMIIMAVITVWFSVSNYALLYPNSQFSLAMIETILSNGVWMLFGELNLDADSCKNDSYNSVQQKSGFYWRQIQNNFLEEYCIKTIFPIHLQLLALPGTIISLCYYYQQGPLSSEEKLNNRPMVVR</sequence>
<feature type="transmembrane region" description="Helical" evidence="5">
    <location>
        <begin position="49"/>
        <end position="67"/>
    </location>
</feature>
<keyword evidence="3 5" id="KW-1133">Transmembrane helix</keyword>
<evidence type="ECO:0000256" key="4">
    <source>
        <dbReference type="ARBA" id="ARBA00023136"/>
    </source>
</evidence>
<keyword evidence="2 5" id="KW-0812">Transmembrane</keyword>
<feature type="non-terminal residue" evidence="7">
    <location>
        <position position="1"/>
    </location>
</feature>
<organism evidence="7 8">
    <name type="scientific">Mytilus galloprovincialis</name>
    <name type="common">Mediterranean mussel</name>
    <dbReference type="NCBI Taxonomy" id="29158"/>
    <lineage>
        <taxon>Eukaryota</taxon>
        <taxon>Metazoa</taxon>
        <taxon>Spiralia</taxon>
        <taxon>Lophotrochozoa</taxon>
        <taxon>Mollusca</taxon>
        <taxon>Bivalvia</taxon>
        <taxon>Autobranchia</taxon>
        <taxon>Pteriomorphia</taxon>
        <taxon>Mytilida</taxon>
        <taxon>Mytiloidea</taxon>
        <taxon>Mytilidae</taxon>
        <taxon>Mytilinae</taxon>
        <taxon>Mytilus</taxon>
    </lineage>
</organism>
<name>A0A3L5TQA9_MYTGA</name>
<evidence type="ECO:0000259" key="6">
    <source>
        <dbReference type="Pfam" id="PF00520"/>
    </source>
</evidence>
<comment type="subcellular location">
    <subcellularLocation>
        <location evidence="1">Membrane</location>
        <topology evidence="1">Multi-pass membrane protein</topology>
    </subcellularLocation>
</comment>
<feature type="transmembrane region" description="Helical" evidence="5">
    <location>
        <begin position="119"/>
        <end position="140"/>
    </location>
</feature>
<dbReference type="InterPro" id="IPR005821">
    <property type="entry name" value="Ion_trans_dom"/>
</dbReference>
<evidence type="ECO:0000256" key="1">
    <source>
        <dbReference type="ARBA" id="ARBA00004141"/>
    </source>
</evidence>
<comment type="caution">
    <text evidence="7">The sequence shown here is derived from an EMBL/GenBank/DDBJ whole genome shotgun (WGS) entry which is preliminary data.</text>
</comment>
<proteinExistence type="predicted"/>
<gene>
    <name evidence="7" type="ORF">AM593_08566</name>
</gene>
<feature type="transmembrane region" description="Helical" evidence="5">
    <location>
        <begin position="73"/>
        <end position="98"/>
    </location>
</feature>
<evidence type="ECO:0000313" key="8">
    <source>
        <dbReference type="Proteomes" id="UP000266721"/>
    </source>
</evidence>
<dbReference type="Proteomes" id="UP000266721">
    <property type="component" value="Unassembled WGS sequence"/>
</dbReference>
<evidence type="ECO:0000313" key="7">
    <source>
        <dbReference type="EMBL" id="OPL21344.1"/>
    </source>
</evidence>
<dbReference type="GO" id="GO:0099604">
    <property type="term" value="F:ligand-gated calcium channel activity"/>
    <property type="evidence" value="ECO:0007669"/>
    <property type="project" value="TreeGrafter"/>
</dbReference>
<feature type="non-terminal residue" evidence="7">
    <location>
        <position position="245"/>
    </location>
</feature>
<evidence type="ECO:0000256" key="3">
    <source>
        <dbReference type="ARBA" id="ARBA00022989"/>
    </source>
</evidence>
<feature type="domain" description="Ion transport" evidence="6">
    <location>
        <begin position="14"/>
        <end position="140"/>
    </location>
</feature>
<dbReference type="PANTHER" id="PTHR13800:SF12">
    <property type="entry name" value="TRANSIENT RECEPTOR POTENTIAL CATION CHANNEL SUBFAMILY M MEMBER-LIKE 2"/>
    <property type="match status" value="1"/>
</dbReference>